<proteinExistence type="predicted"/>
<reference evidence="2 3" key="1">
    <citation type="submission" date="2022-04" db="EMBL/GenBank/DDBJ databases">
        <title>Hymenobacter sp. isolated from the air.</title>
        <authorList>
            <person name="Won M."/>
            <person name="Lee C.-M."/>
            <person name="Woen H.-Y."/>
            <person name="Kwon S.-W."/>
        </authorList>
    </citation>
    <scope>NUCLEOTIDE SEQUENCE [LARGE SCALE GENOMIC DNA]</scope>
    <source>
        <strain evidence="3">5116 S-27</strain>
    </source>
</reference>
<keyword evidence="3" id="KW-1185">Reference proteome</keyword>
<protein>
    <submittedName>
        <fullName evidence="2">Maleylpyruvate isomerase N-terminal domain-containing protein</fullName>
    </submittedName>
</protein>
<dbReference type="EMBL" id="CP095049">
    <property type="protein sequence ID" value="UOQ51632.1"/>
    <property type="molecule type" value="Genomic_DNA"/>
</dbReference>
<keyword evidence="2" id="KW-0413">Isomerase</keyword>
<organism evidence="2 3">
    <name type="scientific">Hymenobacter cellulosivorans</name>
    <dbReference type="NCBI Taxonomy" id="2932249"/>
    <lineage>
        <taxon>Bacteria</taxon>
        <taxon>Pseudomonadati</taxon>
        <taxon>Bacteroidota</taxon>
        <taxon>Cytophagia</taxon>
        <taxon>Cytophagales</taxon>
        <taxon>Hymenobacteraceae</taxon>
        <taxon>Hymenobacter</taxon>
    </lineage>
</organism>
<dbReference type="NCBIfam" id="TIGR03083">
    <property type="entry name" value="maleylpyruvate isomerase family mycothiol-dependent enzyme"/>
    <property type="match status" value="1"/>
</dbReference>
<dbReference type="RefSeq" id="WP_244714856.1">
    <property type="nucleotide sequence ID" value="NZ_CP095049.1"/>
</dbReference>
<dbReference type="InterPro" id="IPR024344">
    <property type="entry name" value="MDMPI_metal-binding"/>
</dbReference>
<dbReference type="Proteomes" id="UP000831785">
    <property type="component" value="Chromosome"/>
</dbReference>
<dbReference type="GO" id="GO:0016853">
    <property type="term" value="F:isomerase activity"/>
    <property type="evidence" value="ECO:0007669"/>
    <property type="project" value="UniProtKB-KW"/>
</dbReference>
<gene>
    <name evidence="2" type="ORF">MUN80_17935</name>
</gene>
<dbReference type="Gene3D" id="1.20.120.450">
    <property type="entry name" value="dinb family like domain"/>
    <property type="match status" value="1"/>
</dbReference>
<accession>A0ABY4F6J4</accession>
<dbReference type="InterPro" id="IPR034660">
    <property type="entry name" value="DinB/YfiT-like"/>
</dbReference>
<name>A0ABY4F6J4_9BACT</name>
<dbReference type="InterPro" id="IPR017517">
    <property type="entry name" value="Maleyloyr_isom"/>
</dbReference>
<evidence type="ECO:0000259" key="1">
    <source>
        <dbReference type="Pfam" id="PF11716"/>
    </source>
</evidence>
<evidence type="ECO:0000313" key="3">
    <source>
        <dbReference type="Proteomes" id="UP000831785"/>
    </source>
</evidence>
<dbReference type="SUPFAM" id="SSF109854">
    <property type="entry name" value="DinB/YfiT-like putative metalloenzymes"/>
    <property type="match status" value="1"/>
</dbReference>
<evidence type="ECO:0000313" key="2">
    <source>
        <dbReference type="EMBL" id="UOQ51632.1"/>
    </source>
</evidence>
<dbReference type="Pfam" id="PF11716">
    <property type="entry name" value="MDMPI_N"/>
    <property type="match status" value="1"/>
</dbReference>
<sequence>MPHPLPPIQTIHLFPVLDQHLFELLASLNPAQWELPTLAPQWRVRDVALHLLDGNLRALSMLRDGYFGQQPAGFSYGEIVAFLNELNADWVRAGQRLSPGVIRWLLEVSGPEYNRYLASLDPLAPATFSVAWAGEAESLNWFHIARDYTEKWHHQQQIRQAVGQEQGPLLSPELYLPFLATCLRALPHHYRAVAAEPGQVIAFTITGEAGATWYLVQTDTGWQLSQQHSASALAASVTIDGAVAWRLFTKSLPRELASAHIQLEGDARLGEPVFDLLTVMA</sequence>
<feature type="domain" description="Mycothiol-dependent maleylpyruvate isomerase metal-binding" evidence="1">
    <location>
        <begin position="20"/>
        <end position="158"/>
    </location>
</feature>